<feature type="compositionally biased region" description="Acidic residues" evidence="6">
    <location>
        <begin position="139"/>
        <end position="155"/>
    </location>
</feature>
<evidence type="ECO:0000256" key="6">
    <source>
        <dbReference type="SAM" id="MobiDB-lite"/>
    </source>
</evidence>
<feature type="compositionally biased region" description="Acidic residues" evidence="6">
    <location>
        <begin position="437"/>
        <end position="449"/>
    </location>
</feature>
<feature type="compositionally biased region" description="Acidic residues" evidence="6">
    <location>
        <begin position="470"/>
        <end position="485"/>
    </location>
</feature>
<dbReference type="SUPFAM" id="SSF117074">
    <property type="entry name" value="Hypothetical protein PA1324"/>
    <property type="match status" value="2"/>
</dbReference>
<feature type="region of interest" description="Disordered" evidence="6">
    <location>
        <begin position="791"/>
        <end position="830"/>
    </location>
</feature>
<feature type="compositionally biased region" description="Acidic residues" evidence="6">
    <location>
        <begin position="965"/>
        <end position="977"/>
    </location>
</feature>
<dbReference type="PANTHER" id="PTHR37467">
    <property type="entry name" value="EXPORTED CALCIUM-BINDING GLYCOPROTEIN-RELATED"/>
    <property type="match status" value="1"/>
</dbReference>
<dbReference type="PROSITE" id="PS50825">
    <property type="entry name" value="HYR"/>
    <property type="match status" value="1"/>
</dbReference>
<evidence type="ECO:0000256" key="1">
    <source>
        <dbReference type="ARBA" id="ARBA00004613"/>
    </source>
</evidence>
<feature type="region of interest" description="Disordered" evidence="6">
    <location>
        <begin position="1"/>
        <end position="100"/>
    </location>
</feature>
<feature type="region of interest" description="Disordered" evidence="6">
    <location>
        <begin position="907"/>
        <end position="1224"/>
    </location>
</feature>
<feature type="region of interest" description="Disordered" evidence="6">
    <location>
        <begin position="708"/>
        <end position="770"/>
    </location>
</feature>
<feature type="compositionally biased region" description="Acidic residues" evidence="6">
    <location>
        <begin position="646"/>
        <end position="681"/>
    </location>
</feature>
<feature type="compositionally biased region" description="Acidic residues" evidence="6">
    <location>
        <begin position="403"/>
        <end position="419"/>
    </location>
</feature>
<dbReference type="PANTHER" id="PTHR37467:SF1">
    <property type="entry name" value="EXPORTED CALCIUM-BINDING GLYCOPROTEIN"/>
    <property type="match status" value="1"/>
</dbReference>
<feature type="region of interest" description="Disordered" evidence="6">
    <location>
        <begin position="378"/>
        <end position="500"/>
    </location>
</feature>
<dbReference type="InterPro" id="IPR053180">
    <property type="entry name" value="Ca-binding_acidic-repeat"/>
</dbReference>
<evidence type="ECO:0000256" key="3">
    <source>
        <dbReference type="ARBA" id="ARBA00022729"/>
    </source>
</evidence>
<dbReference type="Gene3D" id="4.10.1080.10">
    <property type="entry name" value="TSP type-3 repeat"/>
    <property type="match status" value="1"/>
</dbReference>
<feature type="compositionally biased region" description="Acidic residues" evidence="6">
    <location>
        <begin position="316"/>
        <end position="351"/>
    </location>
</feature>
<evidence type="ECO:0000313" key="8">
    <source>
        <dbReference type="EMBL" id="KGE89445.1"/>
    </source>
</evidence>
<evidence type="ECO:0000256" key="5">
    <source>
        <dbReference type="ARBA" id="ARBA00022837"/>
    </source>
</evidence>
<feature type="region of interest" description="Disordered" evidence="6">
    <location>
        <begin position="120"/>
        <end position="170"/>
    </location>
</feature>
<feature type="compositionally biased region" description="Acidic residues" evidence="6">
    <location>
        <begin position="271"/>
        <end position="287"/>
    </location>
</feature>
<evidence type="ECO:0000259" key="7">
    <source>
        <dbReference type="PROSITE" id="PS50825"/>
    </source>
</evidence>
<sequence>DPYNVDTDGDGIEDGSEDGDNTDPLDPCDPAQDPGYTGYDADNAIWAAGDCDDDLIPNGEELDLGTDPYNEDTDGDGTDDALEDEGQTDPLDPCDPVKWEGYTGYDADNAIWAAGDCDDDGLSNGEELGLGTDPYNADTDGDGIEDGSEDGDNTDPLDPCDPAQDAGYTGYDADNAIWAAGDCDEDLIPNGEELGLGTDPYNEDTDGDGTDDALEDEGQTDPLDPCDPVKSAGYTGYDADNAIWAAGDCDDDGLSNGLENEMGTDPYNVDTDGDGIEDGSEDGDNTDPLDPCDPAQDAGYTGYDADNAIWAAGDCDDDLIPNGEELDLGTDPYNEDTDGDGTDDALEDEGQTDPLDPCDPVKWEGYTGYDADNAIWAAGDCDDDGLSNGEELGLGTDPYNADTDGDGIEDGSEDGDNTDPLDPCDPAQDPGYTGYDADNDIWGDDDCDGDGLINSLEHEIGTDPYHVDTDGDGIEDGSEDGDNTDPLDPCDPAQDAGYTGYDADNAIWAAGDCDEDLIPNGEELGLGTDPYNEDTDGDGTADALEDEGQTDPLDPCDPVKSAGYTGYDADNAIWAAGDCDDDGLSNGLENEMGTDPYNVDTDGDGIEDGSEDGDNTDPLDPCDPAQDAGYIGYDADNAIWAAGDCDEDLIPNGEELDLGTDPYNEDTDGDGTDDALEDEGQTDPLDPCDPVKWEGYTGYDADNAIWAAGDCDDDGLSNGEELGLGTDPYNADTDGDGIEDGSEDGDNTDPLNPCDPAQDPGYTGYDADNDIWGDDDCDGDGLINSLEHEIGTDPYHVDTDGDGIEDGSEDGDNTDPLDPCDPAQDAGYTGYDADNAIWAAGDCDDDLIPNGEELDLGTDPYNEDTDGDGTDDALEDEGQTDPLDPCDPVKWEGYTGYDADNAIWAAGDCDDDGLSNGEELGLGTDPYNADTDGDGIEDGSEDGDNTDPLDPCDPAQDPGYTGYDADNDIWGDDDCDGDGLINSLEHEIGTDPYHVDTDGDGIEDGSEDGDNTDPLDPCDPAQDAGYTGYDADNAIWAAGDCDDDLIPNGEELDLGTDPYNEDTDGDGTDDALEDEGQTDPLDPCDPVKSAGYTGYDADNAIWAAGDCDGDGLSNGEELGLGTDPYNADTDGDGIEDGSEDGDNTDPLDPCDPAQDPGYTGYDADNDIWGDDDCDGDGLINSLEHEIGTDPYHVDTDGDGIEDGSEDGDNTDPLDPCDPAQDAGYTGYDADNAIWAAGDCDGDLIPNGEELDLGTDPYNEDTDGDGTDDALEDEGQTDPLDPCDPVKWEGYTGYDADNAIWAAGDCDGDGLSNGEELGLGTDPYNEDTDGDGVPDGQEVADGTSPLELCEYEFASVTLPKGEEWNAADCDGDGLDNELEGDELVDTDGDLIPDFFDLDSDNDGIPDADESSDTVAFDIDGDGTPNYLDLDSDGDGCFDAVEASDGLTPADLSGGRIPGEVNEDGIPLAVLEGEMEGFAATEAWGSDELFSDFCGSDIGGFVWLDNDRNGLFLQQQPGLPGISSMPSSEEVLPGVQVRLFGTDLNGNPVDEVQTADADGYYLFELVLAGDYCMEVSFEGLDNAEDYVLTIPNVEFNAIDSLDSDYSLEGERCFTLETGAENVYDLNAGVFLDADGDFIPDVNDPDIGGEILDPQGFIYCENTGEIISGGTIEVTGPGNVTMVADGSTGFYQWFVDASGVYTMTLTTPSGYGISTDCTDSGQLDPEPGITIVGSSEEAMSGFMEDASCGGNPFYMEFVLSPGDVVLNNNLPLACAEIGDRAWKDFDRDGLQSPGEPGLGYTEVRLLDCAGNGVDTVVSDIEGRFLFTGLPAGGYVLDYEGRAEWAGSLPNLWSYAGYQAGAAELDSDITASGSTECVTLGVGEKDYTVDGGYEVPYTYSCNCDGSITLEWSPVSGEAGVTYTVDIEDSAGNPVLDYVNMTETSVTIAHGTLQNGEEYRLAITENISTSNVVSITGPLYADCNPVPMASVISAVGPACPGGTDGSVSFELEESGCAGRYALYLEQAGSDILVAADTTLANSFSVSGLGEGSYSLRVELLDTLSCGYGVGCFPLEVEDFVSLSNQDMEGPSLEVSAQGGVGLGSGASFTYTPPEGECGVQLEWLAVATDNCSAVGSIGLSVSIESDVAGVSPWATAVQTSSGYAVSIHAGIGTNTVVLAATDEAGNSTELSYEITVVDNRAPEIYGPGDMQVQIPGCEDSAPVNWQVSAIDDCGLDVILEQVSGPESGSALAPGMYTVAYEATDGYGNTSQYSFDITLTQAQSPAPIVDVSGNGQFVIEDCAEDGFIVFSGHIYDCELQPGDVLDGLISISGAPLELTYIQVDEGYAYFEATGSLSAGSYLIVTSYEGVTIDHAVEVVQDPDTPAVMTMPGNLAYQVPNCEGEAAVSFAVQLEDDCDEDFSSASFTVNGAPAPPFDAGLSDPANGYFAWSLSLSPGMYTIVGTYTDGGGNTTEATATVTVNADEDNSAPIIVYPSQNINIALDPCVEAAVASQIFQVTAIDNCDGDLDPTVTVSSGTGTVTTTPGGYVFMGGPGVHTITITATDAAGNSRTESFSINVTQAPAPQENLACNDDINVTLDDNCSRVITADMVLEGNFGCFEESDFTVTIVNDDNPANGNILDGHGQFIYEIALADQAQPIDGFTSDFAQGNWDVIIDNSGFFGAGFADVTFSSNTLTLETLAGGVAQASIAMPGEGTLSFDYDYNGADPFFDFFMIDLNGNVIADVTNPASGSFSEDVEAGWVLVFAVEDDGFNPFGPAVPSTAEISNFGFAPAGPVVSGFEPCWGFVTGEDKTAPVIECPDDTDVATISESVQKIQGALETTDAQLELADYSCFLDGAGPLAGGHYYDIIEFQVSADDIYTIYLNTSWGDGFTALYQGSFDADSPCENILYAADDNILGNAGPIGGLFDPQVRVTLPLRAYETYYVLVSSWADDVTGSYEHTIFSDGNGLAGAWNFTETMLPDWTIQYDTTFSALPSTTEQLSIPLFCDDFGQIYGGDAGSVAQETAFISGTYQWVGAPSATDNCDDNVDITATDSFTSSGDCGDVVITRTFTAIDDQGLTDECQQQITIRKPTLDDVNFPSFTAVVECDEDYPALANGNPSPELTGYPFIFTAFGIFDIAPNYCNIGASYEDLPTVDECEGRFKFRREWTIFDWCDPGSSLLVNQLIKVGDYTAPEVSCPAGTPIAYSTSPFSCGASFEVPMPSVSDNCSNVTVYTEIVTTT</sequence>
<feature type="compositionally biased region" description="Acidic residues" evidence="6">
    <location>
        <begin position="201"/>
        <end position="219"/>
    </location>
</feature>
<keyword evidence="4" id="KW-0677">Repeat</keyword>
<dbReference type="InterPro" id="IPR013783">
    <property type="entry name" value="Ig-like_fold"/>
</dbReference>
<dbReference type="SUPFAM" id="SSF103647">
    <property type="entry name" value="TSP type-3 repeat"/>
    <property type="match status" value="1"/>
</dbReference>
<reference evidence="8 9" key="1">
    <citation type="journal article" date="2014" name="Int. J. Syst. Evol. Microbiol.">
        <title>Phaeodactylibacter xiamenensis gen. nov., sp. nov., a member of the family Saprospiraceae isolated from the marine alga Phaeodactylum tricornutum.</title>
        <authorList>
            <person name="Chen Z.Jr."/>
            <person name="Lei X."/>
            <person name="Lai Q."/>
            <person name="Li Y."/>
            <person name="Zhang B."/>
            <person name="Zhang J."/>
            <person name="Zhang H."/>
            <person name="Yang L."/>
            <person name="Zheng W."/>
            <person name="Tian Y."/>
            <person name="Yu Z."/>
            <person name="Xu H.Jr."/>
            <person name="Zheng T."/>
        </authorList>
    </citation>
    <scope>NUCLEOTIDE SEQUENCE [LARGE SCALE GENOMIC DNA]</scope>
    <source>
        <strain evidence="8 9">KD52</strain>
    </source>
</reference>
<keyword evidence="2" id="KW-0964">Secreted</keyword>
<dbReference type="Pfam" id="PF17210">
    <property type="entry name" value="SdrD_B"/>
    <property type="match status" value="2"/>
</dbReference>
<feature type="compositionally biased region" description="Acidic residues" evidence="6">
    <location>
        <begin position="1196"/>
        <end position="1211"/>
    </location>
</feature>
<feature type="compositionally biased region" description="Acidic residues" evidence="6">
    <location>
        <begin position="1040"/>
        <end position="1077"/>
    </location>
</feature>
<feature type="compositionally biased region" description="Basic and acidic residues" evidence="6">
    <location>
        <begin position="1182"/>
        <end position="1195"/>
    </location>
</feature>
<dbReference type="STRING" id="1524460.IX84_02690"/>
<feature type="compositionally biased region" description="Acidic residues" evidence="6">
    <location>
        <begin position="733"/>
        <end position="747"/>
    </location>
</feature>
<feature type="compositionally biased region" description="Basic and acidic residues" evidence="6">
    <location>
        <begin position="984"/>
        <end position="997"/>
    </location>
</feature>
<feature type="compositionally biased region" description="Acidic residues" evidence="6">
    <location>
        <begin position="844"/>
        <end position="879"/>
    </location>
</feature>
<dbReference type="InterPro" id="IPR033764">
    <property type="entry name" value="Sdr_B"/>
</dbReference>
<feature type="region of interest" description="Disordered" evidence="6">
    <location>
        <begin position="517"/>
        <end position="630"/>
    </location>
</feature>
<feature type="compositionally biased region" description="Acidic residues" evidence="6">
    <location>
        <begin position="998"/>
        <end position="1013"/>
    </location>
</feature>
<feature type="compositionally biased region" description="Acidic residues" evidence="6">
    <location>
        <begin position="1163"/>
        <end position="1175"/>
    </location>
</feature>
<dbReference type="Gene3D" id="2.60.40.10">
    <property type="entry name" value="Immunoglobulins"/>
    <property type="match status" value="4"/>
</dbReference>
<feature type="compositionally biased region" description="Acidic residues" evidence="6">
    <location>
        <begin position="931"/>
        <end position="947"/>
    </location>
</feature>
<feature type="domain" description="HYR" evidence="7">
    <location>
        <begin position="2192"/>
        <end position="2275"/>
    </location>
</feature>
<dbReference type="GO" id="GO:0005509">
    <property type="term" value="F:calcium ion binding"/>
    <property type="evidence" value="ECO:0007669"/>
    <property type="project" value="InterPro"/>
</dbReference>
<accession>A0A098SBC0</accession>
<feature type="region of interest" description="Disordered" evidence="6">
    <location>
        <begin position="184"/>
        <end position="232"/>
    </location>
</feature>
<name>A0A098SBC0_9BACT</name>
<feature type="compositionally biased region" description="Acidic residues" evidence="6">
    <location>
        <begin position="531"/>
        <end position="549"/>
    </location>
</feature>
<feature type="compositionally biased region" description="Acidic residues" evidence="6">
    <location>
        <begin position="1248"/>
        <end position="1275"/>
    </location>
</feature>
<feature type="compositionally biased region" description="Basic and acidic residues" evidence="6">
    <location>
        <begin position="456"/>
        <end position="469"/>
    </location>
</feature>
<dbReference type="InterPro" id="IPR003410">
    <property type="entry name" value="HYR_dom"/>
</dbReference>
<dbReference type="Pfam" id="PF18884">
    <property type="entry name" value="TSP3_bac"/>
    <property type="match status" value="15"/>
</dbReference>
<organism evidence="8 9">
    <name type="scientific">Phaeodactylibacter xiamenensis</name>
    <dbReference type="NCBI Taxonomy" id="1524460"/>
    <lineage>
        <taxon>Bacteria</taxon>
        <taxon>Pseudomonadati</taxon>
        <taxon>Bacteroidota</taxon>
        <taxon>Saprospiria</taxon>
        <taxon>Saprospirales</taxon>
        <taxon>Haliscomenobacteraceae</taxon>
        <taxon>Phaeodactylibacter</taxon>
    </lineage>
</organism>
<dbReference type="RefSeq" id="WP_044216318.1">
    <property type="nucleotide sequence ID" value="NZ_JPOS01000009.1"/>
</dbReference>
<comment type="subcellular location">
    <subcellularLocation>
        <location evidence="1">Secreted</location>
    </subcellularLocation>
</comment>
<feature type="compositionally biased region" description="Acidic residues" evidence="6">
    <location>
        <begin position="800"/>
        <end position="815"/>
    </location>
</feature>
<keyword evidence="5" id="KW-0106">Calcium</keyword>
<proteinExistence type="predicted"/>
<evidence type="ECO:0000313" key="9">
    <source>
        <dbReference type="Proteomes" id="UP000029736"/>
    </source>
</evidence>
<feature type="region of interest" description="Disordered" evidence="6">
    <location>
        <begin position="254"/>
        <end position="302"/>
    </location>
</feature>
<feature type="non-terminal residue" evidence="8">
    <location>
        <position position="3238"/>
    </location>
</feature>
<feature type="compositionally biased region" description="Acidic residues" evidence="6">
    <location>
        <begin position="50"/>
        <end position="87"/>
    </location>
</feature>
<protein>
    <recommendedName>
        <fullName evidence="7">HYR domain-containing protein</fullName>
    </recommendedName>
</protein>
<dbReference type="GO" id="GO:0005576">
    <property type="term" value="C:extracellular region"/>
    <property type="evidence" value="ECO:0007669"/>
    <property type="project" value="UniProtKB-SubCell"/>
</dbReference>
<evidence type="ECO:0000256" key="2">
    <source>
        <dbReference type="ARBA" id="ARBA00022525"/>
    </source>
</evidence>
<evidence type="ECO:0000256" key="4">
    <source>
        <dbReference type="ARBA" id="ARBA00022737"/>
    </source>
</evidence>
<keyword evidence="9" id="KW-1185">Reference proteome</keyword>
<dbReference type="InterPro" id="IPR059100">
    <property type="entry name" value="TSP3_bac"/>
</dbReference>
<feature type="region of interest" description="Disordered" evidence="6">
    <location>
        <begin position="1245"/>
        <end position="1284"/>
    </location>
</feature>
<keyword evidence="3" id="KW-0732">Signal</keyword>
<dbReference type="Proteomes" id="UP000029736">
    <property type="component" value="Unassembled WGS sequence"/>
</dbReference>
<feature type="compositionally biased region" description="Acidic residues" evidence="6">
    <location>
        <begin position="7"/>
        <end position="23"/>
    </location>
</feature>
<gene>
    <name evidence="8" type="ORF">IX84_02690</name>
</gene>
<feature type="region of interest" description="Disordered" evidence="6">
    <location>
        <begin position="316"/>
        <end position="364"/>
    </location>
</feature>
<dbReference type="EMBL" id="JPOS01000009">
    <property type="protein sequence ID" value="KGE89445.1"/>
    <property type="molecule type" value="Genomic_DNA"/>
</dbReference>
<feature type="compositionally biased region" description="Acidic residues" evidence="6">
    <location>
        <begin position="601"/>
        <end position="617"/>
    </location>
</feature>
<feature type="region of interest" description="Disordered" evidence="6">
    <location>
        <begin position="646"/>
        <end position="694"/>
    </location>
</feature>
<feature type="compositionally biased region" description="Acidic residues" evidence="6">
    <location>
        <begin position="1129"/>
        <end position="1145"/>
    </location>
</feature>
<feature type="region of interest" description="Disordered" evidence="6">
    <location>
        <begin position="844"/>
        <end position="892"/>
    </location>
</feature>
<dbReference type="InterPro" id="IPR028974">
    <property type="entry name" value="TSP_type-3_rpt"/>
</dbReference>
<feature type="non-terminal residue" evidence="8">
    <location>
        <position position="1"/>
    </location>
</feature>
<comment type="caution">
    <text evidence="8">The sequence shown here is derived from an EMBL/GenBank/DDBJ whole genome shotgun (WGS) entry which is preliminary data.</text>
</comment>